<accession>A0A1E8E4B3</accession>
<dbReference type="EMBL" id="MKQS01000003">
    <property type="protein sequence ID" value="OFE44399.1"/>
    <property type="molecule type" value="Genomic_DNA"/>
</dbReference>
<comment type="similarity">
    <text evidence="2">Belongs to the NAD(P)-dependent epimerase/dehydratase family. Dihydroflavonol-4-reductase subfamily.</text>
</comment>
<dbReference type="InterPro" id="IPR036291">
    <property type="entry name" value="NAD(P)-bd_dom_sf"/>
</dbReference>
<dbReference type="InterPro" id="IPR050425">
    <property type="entry name" value="NAD(P)_dehydrat-like"/>
</dbReference>
<dbReference type="Gene3D" id="3.40.50.720">
    <property type="entry name" value="NAD(P)-binding Rossmann-like Domain"/>
    <property type="match status" value="1"/>
</dbReference>
<dbReference type="STRING" id="202956.BJN41_07630"/>
<evidence type="ECO:0000256" key="2">
    <source>
        <dbReference type="ARBA" id="ARBA00023445"/>
    </source>
</evidence>
<dbReference type="GO" id="GO:0016616">
    <property type="term" value="F:oxidoreductase activity, acting on the CH-OH group of donors, NAD or NADP as acceptor"/>
    <property type="evidence" value="ECO:0007669"/>
    <property type="project" value="TreeGrafter"/>
</dbReference>
<dbReference type="RefSeq" id="WP_070152962.1">
    <property type="nucleotide sequence ID" value="NZ_MKQS01000003.1"/>
</dbReference>
<keyword evidence="1" id="KW-0560">Oxidoreductase</keyword>
<proteinExistence type="inferred from homology"/>
<evidence type="ECO:0000259" key="3">
    <source>
        <dbReference type="Pfam" id="PF01370"/>
    </source>
</evidence>
<comment type="caution">
    <text evidence="4">The sequence shown here is derived from an EMBL/GenBank/DDBJ whole genome shotgun (WGS) entry which is preliminary data.</text>
</comment>
<gene>
    <name evidence="4" type="ORF">BJN41_07630</name>
</gene>
<dbReference type="PANTHER" id="PTHR10366">
    <property type="entry name" value="NAD DEPENDENT EPIMERASE/DEHYDRATASE"/>
    <property type="match status" value="1"/>
</dbReference>
<dbReference type="PANTHER" id="PTHR10366:SF564">
    <property type="entry name" value="STEROL-4-ALPHA-CARBOXYLATE 3-DEHYDROGENASE, DECARBOXYLATING"/>
    <property type="match status" value="1"/>
</dbReference>
<evidence type="ECO:0000313" key="4">
    <source>
        <dbReference type="EMBL" id="OFE44399.1"/>
    </source>
</evidence>
<dbReference type="eggNOG" id="COG0451">
    <property type="taxonomic scope" value="Bacteria"/>
</dbReference>
<dbReference type="Proteomes" id="UP000186931">
    <property type="component" value="Unassembled WGS sequence"/>
</dbReference>
<dbReference type="CDD" id="cd05227">
    <property type="entry name" value="AR_SDR_e"/>
    <property type="match status" value="1"/>
</dbReference>
<dbReference type="AlphaFoldDB" id="A0A1E8E4B3"/>
<feature type="domain" description="NAD-dependent epimerase/dehydratase" evidence="3">
    <location>
        <begin position="10"/>
        <end position="254"/>
    </location>
</feature>
<dbReference type="FunFam" id="3.40.50.720:FF:000336">
    <property type="entry name" value="Aldehyde reductase"/>
    <property type="match status" value="1"/>
</dbReference>
<reference evidence="4 5" key="1">
    <citation type="submission" date="2016-10" db="EMBL/GenBank/DDBJ databases">
        <title>Genome of airborne Acinetobacter sp. 5-2Ac02 in the hospital environment: Species near to Acinetobacter towneri.</title>
        <authorList>
            <person name="Barbosa B."/>
            <person name="Fernandez-Garcia L."/>
            <person name="Gato E."/>
            <person name="Leao R."/>
            <person name="Albano R."/>
            <person name="Fernandez B."/>
            <person name="Fernandez-Cuenca F."/>
            <person name="Marques E."/>
            <person name="Tomas M."/>
        </authorList>
    </citation>
    <scope>NUCLEOTIDE SEQUENCE [LARGE SCALE GENOMIC DNA]</scope>
    <source>
        <strain evidence="4 5">5-2Ac02</strain>
    </source>
</reference>
<evidence type="ECO:0000256" key="1">
    <source>
        <dbReference type="ARBA" id="ARBA00023002"/>
    </source>
</evidence>
<protein>
    <submittedName>
        <fullName evidence="4">Diaminohydroxyphosphoribosylaminopyrimidine deaminase</fullName>
    </submittedName>
</protein>
<dbReference type="Pfam" id="PF01370">
    <property type="entry name" value="Epimerase"/>
    <property type="match status" value="1"/>
</dbReference>
<name>A0A1E8E4B3_9GAMM</name>
<sequence>MTNLNTSAPILVTGATGYIASWVIKNLLEQGHTVHATVRDLNKTLSFQHLTDIAEKGTGNLQLFQANLLEEGAFDVAMQGCEIVLHMASPFVVTNYKDAIKDIIEPAVIGTENVLNSVNRTASVKRVVVTSSIAATYGDAIDILTTTNNCFDESHWNTSSSPEHQPYPYSKVAAERKAWEMAQAQTRWDLICINPALVLGPSLTKNTQSGSVEVLLQFANGMTLAGVPAMWNGIVDVRDVADAHIQAAFNPAAKGRYIISGGTLSLLEMGKILAQHFGRKYPFPRNQLPKFAFKAFGPLLGFSRKFVELNMGYPIYFNAEKSQRELGMRYRNIDTSLIEHFQQLIDDGIVKKR</sequence>
<evidence type="ECO:0000313" key="5">
    <source>
        <dbReference type="Proteomes" id="UP000186931"/>
    </source>
</evidence>
<dbReference type="InterPro" id="IPR001509">
    <property type="entry name" value="Epimerase_deHydtase"/>
</dbReference>
<organism evidence="4 5">
    <name type="scientific">Acinetobacter towneri</name>
    <dbReference type="NCBI Taxonomy" id="202956"/>
    <lineage>
        <taxon>Bacteria</taxon>
        <taxon>Pseudomonadati</taxon>
        <taxon>Pseudomonadota</taxon>
        <taxon>Gammaproteobacteria</taxon>
        <taxon>Moraxellales</taxon>
        <taxon>Moraxellaceae</taxon>
        <taxon>Acinetobacter</taxon>
    </lineage>
</organism>
<dbReference type="SUPFAM" id="SSF51735">
    <property type="entry name" value="NAD(P)-binding Rossmann-fold domains"/>
    <property type="match status" value="1"/>
</dbReference>